<keyword evidence="4" id="KW-1185">Reference proteome</keyword>
<dbReference type="RefSeq" id="WP_219801538.1">
    <property type="nucleotide sequence ID" value="NZ_CP080096.1"/>
</dbReference>
<dbReference type="Proteomes" id="UP000826462">
    <property type="component" value="Chromosome 2"/>
</dbReference>
<feature type="transmembrane region" description="Helical" evidence="1">
    <location>
        <begin position="80"/>
        <end position="98"/>
    </location>
</feature>
<feature type="transmembrane region" description="Helical" evidence="1">
    <location>
        <begin position="26"/>
        <end position="43"/>
    </location>
</feature>
<dbReference type="InterPro" id="IPR005804">
    <property type="entry name" value="FA_desaturase_dom"/>
</dbReference>
<feature type="domain" description="Fatty acid desaturase" evidence="2">
    <location>
        <begin position="52"/>
        <end position="283"/>
    </location>
</feature>
<keyword evidence="1" id="KW-0472">Membrane</keyword>
<name>A0ABX8UXZ5_9BURK</name>
<evidence type="ECO:0000313" key="4">
    <source>
        <dbReference type="Proteomes" id="UP000826462"/>
    </source>
</evidence>
<organism evidence="3 4">
    <name type="scientific">Paraburkholderia edwinii</name>
    <dbReference type="NCBI Taxonomy" id="2861782"/>
    <lineage>
        <taxon>Bacteria</taxon>
        <taxon>Pseudomonadati</taxon>
        <taxon>Pseudomonadota</taxon>
        <taxon>Betaproteobacteria</taxon>
        <taxon>Burkholderiales</taxon>
        <taxon>Burkholderiaceae</taxon>
        <taxon>Paraburkholderia</taxon>
    </lineage>
</organism>
<evidence type="ECO:0000259" key="2">
    <source>
        <dbReference type="Pfam" id="PF00487"/>
    </source>
</evidence>
<sequence>MAFYLDDSQRQALLHRRASLTWRSEWPTWLVIVAIYAGWFGVATHARVLGMPVTIALLALFGAWYLSLQHELLHGHPTRSPLINGLIGFMPLAVWFPYRVYRDLHLRHHDDPHLTRPEHDPESYFVSRAAWDRAGPMLRTLLTARNTFIGRLLLGPAFSLAATASDASRKLLQRDFSDVPAWLAHGAALTALTVWLARECGISPWLFIVGAGYPALALNAVRSFHEHRSADAYEHRSVINEAAWFWRLLFLNNNYHAVHHDLPGLPWFALRGIYRERRAAYLHRNGGFLVSGYGDWLTSYAAKPIVHPVHALKQTGAASTTRRRPLQPKLALRRQRLQFRRFN</sequence>
<gene>
    <name evidence="3" type="ORF">KZJ38_34755</name>
</gene>
<evidence type="ECO:0000313" key="3">
    <source>
        <dbReference type="EMBL" id="QYD72110.1"/>
    </source>
</evidence>
<dbReference type="EMBL" id="CP080096">
    <property type="protein sequence ID" value="QYD72110.1"/>
    <property type="molecule type" value="Genomic_DNA"/>
</dbReference>
<keyword evidence="1" id="KW-0812">Transmembrane</keyword>
<keyword evidence="1" id="KW-1133">Transmembrane helix</keyword>
<reference evidence="3 4" key="1">
    <citation type="submission" date="2021-07" db="EMBL/GenBank/DDBJ databases">
        <title>Paraburkholderia edwinii protects Aspergillus sp. from phenazines by acting as a toxin sponge.</title>
        <authorList>
            <person name="Dahlstrom K.M."/>
            <person name="Newman D.K."/>
        </authorList>
    </citation>
    <scope>NUCLEOTIDE SEQUENCE [LARGE SCALE GENOMIC DNA]</scope>
    <source>
        <strain evidence="3 4">Pe01</strain>
    </source>
</reference>
<feature type="transmembrane region" description="Helical" evidence="1">
    <location>
        <begin position="49"/>
        <end position="68"/>
    </location>
</feature>
<accession>A0ABX8UXZ5</accession>
<dbReference type="Pfam" id="PF00487">
    <property type="entry name" value="FA_desaturase"/>
    <property type="match status" value="1"/>
</dbReference>
<protein>
    <submittedName>
        <fullName evidence="3">Fatty acid desaturase</fullName>
    </submittedName>
</protein>
<proteinExistence type="predicted"/>
<evidence type="ECO:0000256" key="1">
    <source>
        <dbReference type="SAM" id="Phobius"/>
    </source>
</evidence>
<dbReference type="CDD" id="cd03509">
    <property type="entry name" value="DesA_FADS-like"/>
    <property type="match status" value="1"/>
</dbReference>